<dbReference type="AlphaFoldDB" id="A0A6A4N1F6"/>
<geneLocation type="mitochondrion" evidence="1"/>
<dbReference type="Proteomes" id="UP000447434">
    <property type="component" value="Unassembled WGS sequence"/>
</dbReference>
<evidence type="ECO:0000313" key="1">
    <source>
        <dbReference type="EMBL" id="KAE9584310.1"/>
    </source>
</evidence>
<proteinExistence type="predicted"/>
<keyword evidence="1" id="KW-0496">Mitochondrion</keyword>
<evidence type="ECO:0000313" key="2">
    <source>
        <dbReference type="Proteomes" id="UP000447434"/>
    </source>
</evidence>
<organism evidence="1 2">
    <name type="scientific">Lupinus albus</name>
    <name type="common">White lupine</name>
    <name type="synonym">Lupinus termis</name>
    <dbReference type="NCBI Taxonomy" id="3870"/>
    <lineage>
        <taxon>Eukaryota</taxon>
        <taxon>Viridiplantae</taxon>
        <taxon>Streptophyta</taxon>
        <taxon>Embryophyta</taxon>
        <taxon>Tracheophyta</taxon>
        <taxon>Spermatophyta</taxon>
        <taxon>Magnoliopsida</taxon>
        <taxon>eudicotyledons</taxon>
        <taxon>Gunneridae</taxon>
        <taxon>Pentapetalae</taxon>
        <taxon>rosids</taxon>
        <taxon>fabids</taxon>
        <taxon>Fabales</taxon>
        <taxon>Fabaceae</taxon>
        <taxon>Papilionoideae</taxon>
        <taxon>50 kb inversion clade</taxon>
        <taxon>genistoids sensu lato</taxon>
        <taxon>core genistoids</taxon>
        <taxon>Genisteae</taxon>
        <taxon>Lupinus</taxon>
    </lineage>
</organism>
<accession>A0A6A4N1F6</accession>
<keyword evidence="2" id="KW-1185">Reference proteome</keyword>
<sequence length="69" mass="7785">MTESKELVSFLFLKKKPIIEEEVPPLSIEDEGWNDELAEFALPTLGLKSQKKNSGCCQSSRCPIFILLD</sequence>
<gene>
    <name evidence="1" type="ORF">Lalb_Chr00c24g0407261</name>
</gene>
<name>A0A6A4N1F6_LUPAL</name>
<comment type="caution">
    <text evidence="1">The sequence shown here is derived from an EMBL/GenBank/DDBJ whole genome shotgun (WGS) entry which is preliminary data.</text>
</comment>
<protein>
    <submittedName>
        <fullName evidence="1">Uncharacterized protein</fullName>
    </submittedName>
</protein>
<reference evidence="2" key="1">
    <citation type="journal article" date="2020" name="Nat. Commun.">
        <title>Genome sequence of the cluster root forming white lupin.</title>
        <authorList>
            <person name="Hufnagel B."/>
            <person name="Marques A."/>
            <person name="Soriano A."/>
            <person name="Marques L."/>
            <person name="Divol F."/>
            <person name="Doumas P."/>
            <person name="Sallet E."/>
            <person name="Mancinotti D."/>
            <person name="Carrere S."/>
            <person name="Marande W."/>
            <person name="Arribat S."/>
            <person name="Keller J."/>
            <person name="Huneau C."/>
            <person name="Blein T."/>
            <person name="Aime D."/>
            <person name="Laguerre M."/>
            <person name="Taylor J."/>
            <person name="Schubert V."/>
            <person name="Nelson M."/>
            <person name="Geu-Flores F."/>
            <person name="Crespi M."/>
            <person name="Gallardo-Guerrero K."/>
            <person name="Delaux P.-M."/>
            <person name="Salse J."/>
            <person name="Berges H."/>
            <person name="Guyot R."/>
            <person name="Gouzy J."/>
            <person name="Peret B."/>
        </authorList>
    </citation>
    <scope>NUCLEOTIDE SEQUENCE [LARGE SCALE GENOMIC DNA]</scope>
    <source>
        <strain evidence="2">cv. Amiga</strain>
    </source>
</reference>
<dbReference type="EMBL" id="WOCE01000049">
    <property type="protein sequence ID" value="KAE9584310.1"/>
    <property type="molecule type" value="Genomic_DNA"/>
</dbReference>